<dbReference type="Proteomes" id="UP000077701">
    <property type="component" value="Unassembled WGS sequence"/>
</dbReference>
<evidence type="ECO:0000256" key="1">
    <source>
        <dbReference type="SAM" id="MobiDB-lite"/>
    </source>
</evidence>
<feature type="region of interest" description="Disordered" evidence="1">
    <location>
        <begin position="182"/>
        <end position="204"/>
    </location>
</feature>
<reference evidence="4" key="2">
    <citation type="submission" date="2016-04" db="EMBL/GenBank/DDBJ databases">
        <title>Planomonospora sphaerica JCM9374 whole genome shotgun sequence.</title>
        <authorList>
            <person name="Suzuki T."/>
            <person name="Dohra H."/>
            <person name="Kodani S."/>
        </authorList>
    </citation>
    <scope>NUCLEOTIDE SEQUENCE [LARGE SCALE GENOMIC DNA]</scope>
    <source>
        <strain evidence="4">JCM 9374</strain>
    </source>
</reference>
<evidence type="ECO:0000256" key="2">
    <source>
        <dbReference type="SAM" id="Phobius"/>
    </source>
</evidence>
<feature type="compositionally biased region" description="Basic and acidic residues" evidence="1">
    <location>
        <begin position="1"/>
        <end position="10"/>
    </location>
</feature>
<dbReference type="NCBIfam" id="TIGR02532">
    <property type="entry name" value="IV_pilin_GFxxxE"/>
    <property type="match status" value="1"/>
</dbReference>
<dbReference type="STRING" id="161355.PS9374_00959"/>
<keyword evidence="2" id="KW-0472">Membrane</keyword>
<evidence type="ECO:0000313" key="4">
    <source>
        <dbReference type="Proteomes" id="UP000077701"/>
    </source>
</evidence>
<feature type="region of interest" description="Disordered" evidence="1">
    <location>
        <begin position="1"/>
        <end position="41"/>
    </location>
</feature>
<dbReference type="GO" id="GO:0005975">
    <property type="term" value="P:carbohydrate metabolic process"/>
    <property type="evidence" value="ECO:0007669"/>
    <property type="project" value="UniProtKB-ARBA"/>
</dbReference>
<dbReference type="SUPFAM" id="SSF49313">
    <property type="entry name" value="Cadherin-like"/>
    <property type="match status" value="2"/>
</dbReference>
<dbReference type="Pfam" id="PF07963">
    <property type="entry name" value="N_methyl"/>
    <property type="match status" value="1"/>
</dbReference>
<dbReference type="RefSeq" id="WP_068894693.1">
    <property type="nucleotide sequence ID" value="NZ_BDCX01000002.1"/>
</dbReference>
<proteinExistence type="predicted"/>
<dbReference type="InterPro" id="IPR012902">
    <property type="entry name" value="N_methyl_site"/>
</dbReference>
<dbReference type="AlphaFoldDB" id="A0A171BMN4"/>
<organism evidence="3 4">
    <name type="scientific">Planomonospora sphaerica</name>
    <dbReference type="NCBI Taxonomy" id="161355"/>
    <lineage>
        <taxon>Bacteria</taxon>
        <taxon>Bacillati</taxon>
        <taxon>Actinomycetota</taxon>
        <taxon>Actinomycetes</taxon>
        <taxon>Streptosporangiales</taxon>
        <taxon>Streptosporangiaceae</taxon>
        <taxon>Planomonospora</taxon>
    </lineage>
</organism>
<dbReference type="InterPro" id="IPR013783">
    <property type="entry name" value="Ig-like_fold"/>
</dbReference>
<reference evidence="3 4" key="1">
    <citation type="journal article" date="2016" name="Genome Announc.">
        <title>Draft Genome Sequence of Planomonospora sphaerica JCM9374, a Rare Actinomycete.</title>
        <authorList>
            <person name="Dohra H."/>
            <person name="Suzuki T."/>
            <person name="Inoue Y."/>
            <person name="Kodani S."/>
        </authorList>
    </citation>
    <scope>NUCLEOTIDE SEQUENCE [LARGE SCALE GENOMIC DNA]</scope>
    <source>
        <strain evidence="3 4">JCM 9374</strain>
    </source>
</reference>
<accession>A0A171BMN4</accession>
<name>A0A171BMN4_9ACTN</name>
<feature type="transmembrane region" description="Helical" evidence="2">
    <location>
        <begin position="52"/>
        <end position="75"/>
    </location>
</feature>
<gene>
    <name evidence="3" type="ORF">PS9374_00959</name>
</gene>
<evidence type="ECO:0000313" key="3">
    <source>
        <dbReference type="EMBL" id="GAT65326.1"/>
    </source>
</evidence>
<keyword evidence="4" id="KW-1185">Reference proteome</keyword>
<feature type="compositionally biased region" description="Low complexity" evidence="1">
    <location>
        <begin position="12"/>
        <end position="36"/>
    </location>
</feature>
<comment type="caution">
    <text evidence="3">The sequence shown here is derived from an EMBL/GenBank/DDBJ whole genome shotgun (WGS) entry which is preliminary data.</text>
</comment>
<keyword evidence="2" id="KW-1133">Transmembrane helix</keyword>
<dbReference type="GO" id="GO:0016020">
    <property type="term" value="C:membrane"/>
    <property type="evidence" value="ECO:0007669"/>
    <property type="project" value="InterPro"/>
</dbReference>
<dbReference type="Gene3D" id="2.60.40.10">
    <property type="entry name" value="Immunoglobulins"/>
    <property type="match status" value="4"/>
</dbReference>
<dbReference type="Pfam" id="PF05345">
    <property type="entry name" value="He_PIG"/>
    <property type="match status" value="4"/>
</dbReference>
<dbReference type="InterPro" id="IPR015919">
    <property type="entry name" value="Cadherin-like_sf"/>
</dbReference>
<dbReference type="GO" id="GO:0005509">
    <property type="term" value="F:calcium ion binding"/>
    <property type="evidence" value="ECO:0007669"/>
    <property type="project" value="InterPro"/>
</dbReference>
<dbReference type="EMBL" id="BDCX01000002">
    <property type="protein sequence ID" value="GAT65326.1"/>
    <property type="molecule type" value="Genomic_DNA"/>
</dbReference>
<protein>
    <submittedName>
        <fullName evidence="3">PKD domain containing protein</fullName>
    </submittedName>
</protein>
<keyword evidence="2" id="KW-0812">Transmembrane</keyword>
<sequence length="603" mass="63059">MPAGRADRRAAGARTAPPAPAAVRGPASARPAVRGRGPARGDGEAGFTLMEVLVSMAVIGTVMASLTVFFTNSLAFAGQQRTRQVAVQLAGDGIERARALKASALPAGRGQNRTTAQWNAAVPAVQEQLRATQRAWDPILPAGSDAGASAPLPTEPEKVSVNGVEYTRNWYVGRCRQQASPLAGSATERACTDPEGGDPDPGSADVPFFRVVVAVEWRHKGCAAEKCVYVTSTLMSPAAEPIFNVKRPPPAVTDPGAQYGYRGTDVNLQLVATGGRLPLTWSATGLPAGLSMSTGGLVTGRPTAPGSSPVTSTVTVTVTDRQQDADSVQFTWTVFDLPALTDPGDQVTRAGTAVSLAMPATGGRPALTWSATGLPEGLSIDASTGRISGTPTAHGTTTVTVKVADKGGKTDAVTFTWKVLTLELAEANARVNYIRDQVDGVRIRATGGDGPYTWRAENLPEGLRIDPATGEISGTAWQGTRYLTTVYVRDDAGDEVSTTFPWRVRPRQPNDLSVTLPDPAAPDRTGTAGVQVTLAAEAEGGSNSGYNTWSAEGLPPGLVLTPVGYQDARITGRPTTRGAYTVTLRVEDSTNKAATLMFTWVVR</sequence>